<sequence>FSSTIAYELEFSDQVLNVYFEGTLIEGDIVTPYLESDLFALQFKQSADVMWIVHPSYAPRKLSRVAVDDFSLDTIVFDKGPFIERNDIVEEDDVTIEVTGYTIATANGTATWTITTTTDIRSQFPVNQRFYVADSTANDNAYTVKSVTFTSPTLTIISNETMVDSTNDGQIMVDGGEVTLTASSATFVTGSDGHTGALFKLTHKRLKTVAKGSVSTTGVVGDAIDVKGSFTYVLNGNWGMTVEIQRLADGTNWETFRTHVSSITNGQGSQTVQKS</sequence>
<evidence type="ECO:0000313" key="1">
    <source>
        <dbReference type="EMBL" id="GAF86422.1"/>
    </source>
</evidence>
<organism evidence="1">
    <name type="scientific">marine sediment metagenome</name>
    <dbReference type="NCBI Taxonomy" id="412755"/>
    <lineage>
        <taxon>unclassified sequences</taxon>
        <taxon>metagenomes</taxon>
        <taxon>ecological metagenomes</taxon>
    </lineage>
</organism>
<protein>
    <submittedName>
        <fullName evidence="1">Uncharacterized protein</fullName>
    </submittedName>
</protein>
<feature type="non-terminal residue" evidence="1">
    <location>
        <position position="1"/>
    </location>
</feature>
<comment type="caution">
    <text evidence="1">The sequence shown here is derived from an EMBL/GenBank/DDBJ whole genome shotgun (WGS) entry which is preliminary data.</text>
</comment>
<feature type="non-terminal residue" evidence="1">
    <location>
        <position position="275"/>
    </location>
</feature>
<accession>X0TE16</accession>
<dbReference type="AlphaFoldDB" id="X0TE16"/>
<reference evidence="1" key="1">
    <citation type="journal article" date="2014" name="Front. Microbiol.">
        <title>High frequency of phylogenetically diverse reductive dehalogenase-homologous genes in deep subseafloor sedimentary metagenomes.</title>
        <authorList>
            <person name="Kawai M."/>
            <person name="Futagami T."/>
            <person name="Toyoda A."/>
            <person name="Takaki Y."/>
            <person name="Nishi S."/>
            <person name="Hori S."/>
            <person name="Arai W."/>
            <person name="Tsubouchi T."/>
            <person name="Morono Y."/>
            <person name="Uchiyama I."/>
            <person name="Ito T."/>
            <person name="Fujiyama A."/>
            <person name="Inagaki F."/>
            <person name="Takami H."/>
        </authorList>
    </citation>
    <scope>NUCLEOTIDE SEQUENCE</scope>
    <source>
        <strain evidence="1">Expedition CK06-06</strain>
    </source>
</reference>
<dbReference type="EMBL" id="BARS01018952">
    <property type="protein sequence ID" value="GAF86422.1"/>
    <property type="molecule type" value="Genomic_DNA"/>
</dbReference>
<gene>
    <name evidence="1" type="ORF">S01H1_30764</name>
</gene>
<name>X0TE16_9ZZZZ</name>
<proteinExistence type="predicted"/>